<dbReference type="EMBL" id="FSRA01000002">
    <property type="protein sequence ID" value="SIO50068.1"/>
    <property type="molecule type" value="Genomic_DNA"/>
</dbReference>
<dbReference type="AlphaFoldDB" id="A0A1N6K0G9"/>
<evidence type="ECO:0000313" key="3">
    <source>
        <dbReference type="Proteomes" id="UP000185003"/>
    </source>
</evidence>
<accession>A0A1N6K0G9</accession>
<gene>
    <name evidence="2" type="ORF">SAMN04488055_4831</name>
</gene>
<feature type="chain" id="PRO_5012319995" description="Outer membrane protein beta-barrel domain-containing protein" evidence="1">
    <location>
        <begin position="20"/>
        <end position="282"/>
    </location>
</feature>
<sequence>MRYILLLSITWLCGLPAFAQTDSTEANDKRTTLTLGATYSNNANYYGQKAEEKMPFVAASGTLKFRSGIYFSGTGYKLLNDSGSIVSAGSAGAGVAFNLGKKWTADLGYSHTFFPENSPFLQAANPDNISASLNYEYWMTTGVNVDFAFGQQQDIFVTLSTEKLIGLGHLFSPKDLITITPSIEVVGGTQRFYETYITAKNLRDSLLGILLPPLGNDPEPTSTTTSTTSFDLLSYNLKVPLAYNRAHYMIEVAYQLSVLGKKAASGAGTSNSFLNFSVYYQF</sequence>
<evidence type="ECO:0000313" key="2">
    <source>
        <dbReference type="EMBL" id="SIO50068.1"/>
    </source>
</evidence>
<dbReference type="SUPFAM" id="SSF56935">
    <property type="entry name" value="Porins"/>
    <property type="match status" value="1"/>
</dbReference>
<feature type="signal peptide" evidence="1">
    <location>
        <begin position="1"/>
        <end position="19"/>
    </location>
</feature>
<dbReference type="Proteomes" id="UP000185003">
    <property type="component" value="Unassembled WGS sequence"/>
</dbReference>
<keyword evidence="3" id="KW-1185">Reference proteome</keyword>
<reference evidence="3" key="1">
    <citation type="submission" date="2016-11" db="EMBL/GenBank/DDBJ databases">
        <authorList>
            <person name="Varghese N."/>
            <person name="Submissions S."/>
        </authorList>
    </citation>
    <scope>NUCLEOTIDE SEQUENCE [LARGE SCALE GENOMIC DNA]</scope>
    <source>
        <strain evidence="3">DSM 24787</strain>
    </source>
</reference>
<protein>
    <recommendedName>
        <fullName evidence="4">Outer membrane protein beta-barrel domain-containing protein</fullName>
    </recommendedName>
</protein>
<evidence type="ECO:0008006" key="4">
    <source>
        <dbReference type="Google" id="ProtNLM"/>
    </source>
</evidence>
<organism evidence="2 3">
    <name type="scientific">Chitinophaga niabensis</name>
    <dbReference type="NCBI Taxonomy" id="536979"/>
    <lineage>
        <taxon>Bacteria</taxon>
        <taxon>Pseudomonadati</taxon>
        <taxon>Bacteroidota</taxon>
        <taxon>Chitinophagia</taxon>
        <taxon>Chitinophagales</taxon>
        <taxon>Chitinophagaceae</taxon>
        <taxon>Chitinophaga</taxon>
    </lineage>
</organism>
<keyword evidence="1" id="KW-0732">Signal</keyword>
<evidence type="ECO:0000256" key="1">
    <source>
        <dbReference type="SAM" id="SignalP"/>
    </source>
</evidence>
<proteinExistence type="predicted"/>
<dbReference type="OrthoDB" id="835191at2"/>
<dbReference type="RefSeq" id="WP_074242124.1">
    <property type="nucleotide sequence ID" value="NZ_FSRA01000002.1"/>
</dbReference>
<dbReference type="STRING" id="536979.SAMN04488055_4831"/>
<name>A0A1N6K0G9_9BACT</name>